<feature type="binding site" evidence="7">
    <location>
        <position position="106"/>
    </location>
    <ligand>
        <name>Zn(2+)</name>
        <dbReference type="ChEBI" id="CHEBI:29105"/>
        <label>1</label>
    </ligand>
</feature>
<dbReference type="Pfam" id="PF07687">
    <property type="entry name" value="M20_dimer"/>
    <property type="match status" value="1"/>
</dbReference>
<evidence type="ECO:0000256" key="7">
    <source>
        <dbReference type="PIRSR" id="PIRSR001123-2"/>
    </source>
</evidence>
<dbReference type="PANTHER" id="PTHR42994">
    <property type="entry name" value="PEPTIDASE T"/>
    <property type="match status" value="1"/>
</dbReference>
<evidence type="ECO:0000259" key="8">
    <source>
        <dbReference type="Pfam" id="PF07687"/>
    </source>
</evidence>
<reference evidence="9 10" key="1">
    <citation type="journal article" date="2016" name="Nat. Commun.">
        <title>Thousands of microbial genomes shed light on interconnected biogeochemical processes in an aquifer system.</title>
        <authorList>
            <person name="Anantharaman K."/>
            <person name="Brown C.T."/>
            <person name="Hug L.A."/>
            <person name="Sharon I."/>
            <person name="Castelle C.J."/>
            <person name="Probst A.J."/>
            <person name="Thomas B.C."/>
            <person name="Singh A."/>
            <person name="Wilkins M.J."/>
            <person name="Karaoz U."/>
            <person name="Brodie E.L."/>
            <person name="Williams K.H."/>
            <person name="Hubbard S.S."/>
            <person name="Banfield J.F."/>
        </authorList>
    </citation>
    <scope>NUCLEOTIDE SEQUENCE [LARGE SCALE GENOMIC DNA]</scope>
</reference>
<protein>
    <recommendedName>
        <fullName evidence="8">Peptidase M20 dimerisation domain-containing protein</fullName>
    </recommendedName>
</protein>
<evidence type="ECO:0000256" key="5">
    <source>
        <dbReference type="PIRNR" id="PIRNR001123"/>
    </source>
</evidence>
<keyword evidence="3" id="KW-0378">Hydrolase</keyword>
<dbReference type="SUPFAM" id="SSF55031">
    <property type="entry name" value="Bacterial exopeptidase dimerisation domain"/>
    <property type="match status" value="1"/>
</dbReference>
<dbReference type="InterPro" id="IPR036264">
    <property type="entry name" value="Bact_exopeptidase_dim_dom"/>
</dbReference>
<comment type="cofactor">
    <cofactor evidence="7">
        <name>a divalent metal cation</name>
        <dbReference type="ChEBI" id="CHEBI:60240"/>
    </cofactor>
    <text evidence="7">Binds 2 divalent metal cations per subunit.</text>
</comment>
<proteinExistence type="inferred from homology"/>
<feature type="active site" description="Proton acceptor" evidence="6">
    <location>
        <position position="138"/>
    </location>
</feature>
<evidence type="ECO:0000313" key="10">
    <source>
        <dbReference type="Proteomes" id="UP000177328"/>
    </source>
</evidence>
<comment type="similarity">
    <text evidence="5">Belongs to the peptidase M42 family.</text>
</comment>
<dbReference type="AlphaFoldDB" id="A0A1F5KIH6"/>
<dbReference type="Proteomes" id="UP000177328">
    <property type="component" value="Unassembled WGS sequence"/>
</dbReference>
<name>A0A1F5KIH6_9BACT</name>
<comment type="caution">
    <text evidence="9">The sequence shown here is derived from an EMBL/GenBank/DDBJ whole genome shotgun (WGS) entry which is preliminary data.</text>
</comment>
<evidence type="ECO:0000256" key="1">
    <source>
        <dbReference type="ARBA" id="ARBA00001947"/>
    </source>
</evidence>
<feature type="domain" description="Peptidase M20 dimerisation" evidence="8">
    <location>
        <begin position="178"/>
        <end position="272"/>
    </location>
</feature>
<dbReference type="SUPFAM" id="SSF53187">
    <property type="entry name" value="Zn-dependent exopeptidases"/>
    <property type="match status" value="1"/>
</dbReference>
<dbReference type="PIRSF" id="PIRSF001123">
    <property type="entry name" value="PepA_GA"/>
    <property type="match status" value="1"/>
</dbReference>
<gene>
    <name evidence="9" type="ORF">A3D25_05690</name>
</gene>
<dbReference type="Gene3D" id="3.30.70.360">
    <property type="match status" value="1"/>
</dbReference>
<accession>A0A1F5KIH6</accession>
<sequence>MINKDLVKLFTEAAEISSPSGYEKDIAGWITNKMNDLGWKVWTDDSGKKNQSNSGNIYAYLEVSPEYKTLVFSAHMDTVQKLGEQVKVKFDGKVFTSTGKTILGADNKAGIVSLLALAESLDIGKLSCNLLFFFTTHEEAGVMGSSFFKFDKASIKYVFNLDSSDLPGVFVYKSLGYENFIIEVHGLASHAAKSYDKGKDAVKISASLINSLPIGKNSQQGWTLNIGQVHGGEATNVVCDLVTLTGEIRAFKDQTIKSVEEKISQISQKIGKRFNTQIKFKIKKSSYIPPFNGDKNSAIAKLCYQTSLSVGLKPIFKESFSTSDANNLSGKGYPTISVSRGGSNAHSNSEKLQLRHLKQTAGFLKKLVETAMHIIV</sequence>
<keyword evidence="4" id="KW-0862">Zinc</keyword>
<feature type="binding site" evidence="7">
    <location>
        <position position="106"/>
    </location>
    <ligand>
        <name>Zn(2+)</name>
        <dbReference type="ChEBI" id="CHEBI:29105"/>
        <label>2</label>
    </ligand>
</feature>
<dbReference type="EMBL" id="MFDD01000006">
    <property type="protein sequence ID" value="OGE40736.1"/>
    <property type="molecule type" value="Genomic_DNA"/>
</dbReference>
<dbReference type="InterPro" id="IPR002933">
    <property type="entry name" value="Peptidase_M20"/>
</dbReference>
<keyword evidence="2 7" id="KW-0479">Metal-binding</keyword>
<evidence type="ECO:0000256" key="6">
    <source>
        <dbReference type="PIRSR" id="PIRSR001123-1"/>
    </source>
</evidence>
<dbReference type="GO" id="GO:0004177">
    <property type="term" value="F:aminopeptidase activity"/>
    <property type="evidence" value="ECO:0007669"/>
    <property type="project" value="UniProtKB-UniRule"/>
</dbReference>
<organism evidence="9 10">
    <name type="scientific">Candidatus Daviesbacteria bacterium RIFCSPHIGHO2_02_FULL_43_12</name>
    <dbReference type="NCBI Taxonomy" id="1797776"/>
    <lineage>
        <taxon>Bacteria</taxon>
        <taxon>Candidatus Daviesiibacteriota</taxon>
    </lineage>
</organism>
<evidence type="ECO:0000256" key="2">
    <source>
        <dbReference type="ARBA" id="ARBA00022723"/>
    </source>
</evidence>
<feature type="binding site" evidence="7">
    <location>
        <position position="139"/>
    </location>
    <ligand>
        <name>Zn(2+)</name>
        <dbReference type="ChEBI" id="CHEBI:29105"/>
        <label>2</label>
    </ligand>
</feature>
<evidence type="ECO:0000313" key="9">
    <source>
        <dbReference type="EMBL" id="OGE40736.1"/>
    </source>
</evidence>
<dbReference type="InterPro" id="IPR011650">
    <property type="entry name" value="Peptidase_M20_dimer"/>
</dbReference>
<dbReference type="InterPro" id="IPR008007">
    <property type="entry name" value="Peptidase_M42"/>
</dbReference>
<evidence type="ECO:0000256" key="3">
    <source>
        <dbReference type="ARBA" id="ARBA00022801"/>
    </source>
</evidence>
<evidence type="ECO:0000256" key="4">
    <source>
        <dbReference type="ARBA" id="ARBA00022833"/>
    </source>
</evidence>
<dbReference type="Pfam" id="PF01546">
    <property type="entry name" value="Peptidase_M20"/>
    <property type="match status" value="1"/>
</dbReference>
<dbReference type="PANTHER" id="PTHR42994:SF2">
    <property type="entry name" value="PEPTIDASE"/>
    <property type="match status" value="1"/>
</dbReference>
<dbReference type="Gene3D" id="3.40.630.10">
    <property type="entry name" value="Zn peptidases"/>
    <property type="match status" value="1"/>
</dbReference>
<comment type="cofactor">
    <cofactor evidence="1">
        <name>Zn(2+)</name>
        <dbReference type="ChEBI" id="CHEBI:29105"/>
    </cofactor>
</comment>
<dbReference type="GO" id="GO:0046872">
    <property type="term" value="F:metal ion binding"/>
    <property type="evidence" value="ECO:0007669"/>
    <property type="project" value="UniProtKB-UniRule"/>
</dbReference>